<keyword evidence="9" id="KW-1185">Reference proteome</keyword>
<dbReference type="GO" id="GO:0006352">
    <property type="term" value="P:DNA-templated transcription initiation"/>
    <property type="evidence" value="ECO:0007669"/>
    <property type="project" value="InterPro"/>
</dbReference>
<keyword evidence="5" id="KW-0804">Transcription</keyword>
<dbReference type="GO" id="GO:0016987">
    <property type="term" value="F:sigma factor activity"/>
    <property type="evidence" value="ECO:0007669"/>
    <property type="project" value="UniProtKB-KW"/>
</dbReference>
<evidence type="ECO:0000259" key="7">
    <source>
        <dbReference type="Pfam" id="PF08281"/>
    </source>
</evidence>
<dbReference type="InterPro" id="IPR013324">
    <property type="entry name" value="RNA_pol_sigma_r3/r4-like"/>
</dbReference>
<dbReference type="InterPro" id="IPR013325">
    <property type="entry name" value="RNA_pol_sigma_r2"/>
</dbReference>
<dbReference type="InterPro" id="IPR013249">
    <property type="entry name" value="RNA_pol_sigma70_r4_t2"/>
</dbReference>
<evidence type="ECO:0000256" key="1">
    <source>
        <dbReference type="ARBA" id="ARBA00010641"/>
    </source>
</evidence>
<keyword evidence="2" id="KW-0805">Transcription regulation</keyword>
<evidence type="ECO:0000313" key="9">
    <source>
        <dbReference type="Proteomes" id="UP000569914"/>
    </source>
</evidence>
<comment type="caution">
    <text evidence="8">The sequence shown here is derived from an EMBL/GenBank/DDBJ whole genome shotgun (WGS) entry which is preliminary data.</text>
</comment>
<evidence type="ECO:0000256" key="5">
    <source>
        <dbReference type="ARBA" id="ARBA00023163"/>
    </source>
</evidence>
<evidence type="ECO:0000256" key="3">
    <source>
        <dbReference type="ARBA" id="ARBA00023082"/>
    </source>
</evidence>
<dbReference type="Pfam" id="PF08281">
    <property type="entry name" value="Sigma70_r4_2"/>
    <property type="match status" value="1"/>
</dbReference>
<keyword evidence="3" id="KW-0731">Sigma factor</keyword>
<dbReference type="Proteomes" id="UP000569914">
    <property type="component" value="Unassembled WGS sequence"/>
</dbReference>
<keyword evidence="4" id="KW-0238">DNA-binding</keyword>
<evidence type="ECO:0000256" key="2">
    <source>
        <dbReference type="ARBA" id="ARBA00023015"/>
    </source>
</evidence>
<evidence type="ECO:0000256" key="4">
    <source>
        <dbReference type="ARBA" id="ARBA00023125"/>
    </source>
</evidence>
<dbReference type="Pfam" id="PF04542">
    <property type="entry name" value="Sigma70_r2"/>
    <property type="match status" value="1"/>
</dbReference>
<dbReference type="NCBIfam" id="TIGR02937">
    <property type="entry name" value="sigma70-ECF"/>
    <property type="match status" value="1"/>
</dbReference>
<feature type="domain" description="RNA polymerase sigma factor 70 region 4 type 2" evidence="7">
    <location>
        <begin position="126"/>
        <end position="175"/>
    </location>
</feature>
<dbReference type="InterPro" id="IPR007627">
    <property type="entry name" value="RNA_pol_sigma70_r2"/>
</dbReference>
<sequence>MDRRPRPAEADPTPDFSEWVAASGPSLLGFAHMVTGSGHDAADAVQDALVAVCPRWHRLREPTPGGRTIGADAYARRVIVNRTVSWWRKFTRREYLVDAVELPPADRPDRAEGDPSGPVSDAVVARQLLGTLPTKQRAAVVLRFYDDLPFAEIAEILHCTESTARSYVHRALAALRGRLGELPEPPHPVSPSDEVTR</sequence>
<dbReference type="InterPro" id="IPR014284">
    <property type="entry name" value="RNA_pol_sigma-70_dom"/>
</dbReference>
<dbReference type="PANTHER" id="PTHR43133:SF50">
    <property type="entry name" value="ECF RNA POLYMERASE SIGMA FACTOR SIGM"/>
    <property type="match status" value="1"/>
</dbReference>
<gene>
    <name evidence="8" type="ORF">BKA15_002583</name>
</gene>
<dbReference type="CDD" id="cd06171">
    <property type="entry name" value="Sigma70_r4"/>
    <property type="match status" value="1"/>
</dbReference>
<evidence type="ECO:0000259" key="6">
    <source>
        <dbReference type="Pfam" id="PF04542"/>
    </source>
</evidence>
<accession>A0A7Y9I7M2</accession>
<organism evidence="8 9">
    <name type="scientific">Microlunatus parietis</name>
    <dbReference type="NCBI Taxonomy" id="682979"/>
    <lineage>
        <taxon>Bacteria</taxon>
        <taxon>Bacillati</taxon>
        <taxon>Actinomycetota</taxon>
        <taxon>Actinomycetes</taxon>
        <taxon>Propionibacteriales</taxon>
        <taxon>Propionibacteriaceae</taxon>
        <taxon>Microlunatus</taxon>
    </lineage>
</organism>
<protein>
    <submittedName>
        <fullName evidence="8">RNA polymerase sigma factor (Sigma-70 family)</fullName>
    </submittedName>
</protein>
<dbReference type="SUPFAM" id="SSF88659">
    <property type="entry name" value="Sigma3 and sigma4 domains of RNA polymerase sigma factors"/>
    <property type="match status" value="1"/>
</dbReference>
<dbReference type="InterPro" id="IPR036388">
    <property type="entry name" value="WH-like_DNA-bd_sf"/>
</dbReference>
<dbReference type="GO" id="GO:0003677">
    <property type="term" value="F:DNA binding"/>
    <property type="evidence" value="ECO:0007669"/>
    <property type="project" value="UniProtKB-KW"/>
</dbReference>
<dbReference type="SUPFAM" id="SSF88946">
    <property type="entry name" value="Sigma2 domain of RNA polymerase sigma factors"/>
    <property type="match status" value="1"/>
</dbReference>
<name>A0A7Y9I7M2_9ACTN</name>
<proteinExistence type="inferred from homology"/>
<evidence type="ECO:0000313" key="8">
    <source>
        <dbReference type="EMBL" id="NYE71254.1"/>
    </source>
</evidence>
<dbReference type="RefSeq" id="WP_312878990.1">
    <property type="nucleotide sequence ID" value="NZ_JACCBU010000001.1"/>
</dbReference>
<feature type="domain" description="RNA polymerase sigma-70 region 2" evidence="6">
    <location>
        <begin position="21"/>
        <end position="91"/>
    </location>
</feature>
<reference evidence="8 9" key="1">
    <citation type="submission" date="2020-07" db="EMBL/GenBank/DDBJ databases">
        <title>Sequencing the genomes of 1000 actinobacteria strains.</title>
        <authorList>
            <person name="Klenk H.-P."/>
        </authorList>
    </citation>
    <scope>NUCLEOTIDE SEQUENCE [LARGE SCALE GENOMIC DNA]</scope>
    <source>
        <strain evidence="8 9">DSM 22083</strain>
    </source>
</reference>
<dbReference type="EMBL" id="JACCBU010000001">
    <property type="protein sequence ID" value="NYE71254.1"/>
    <property type="molecule type" value="Genomic_DNA"/>
</dbReference>
<dbReference type="InterPro" id="IPR039425">
    <property type="entry name" value="RNA_pol_sigma-70-like"/>
</dbReference>
<comment type="similarity">
    <text evidence="1">Belongs to the sigma-70 factor family. ECF subfamily.</text>
</comment>
<dbReference type="PANTHER" id="PTHR43133">
    <property type="entry name" value="RNA POLYMERASE ECF-TYPE SIGMA FACTO"/>
    <property type="match status" value="1"/>
</dbReference>
<dbReference type="Gene3D" id="1.10.1740.10">
    <property type="match status" value="1"/>
</dbReference>
<dbReference type="Gene3D" id="1.10.10.10">
    <property type="entry name" value="Winged helix-like DNA-binding domain superfamily/Winged helix DNA-binding domain"/>
    <property type="match status" value="1"/>
</dbReference>
<dbReference type="AlphaFoldDB" id="A0A7Y9I7M2"/>